<dbReference type="EMBL" id="FCON02000152">
    <property type="protein sequence ID" value="SAL84128.1"/>
    <property type="molecule type" value="Genomic_DNA"/>
</dbReference>
<dbReference type="AlphaFoldDB" id="A0A158KSL8"/>
<organism evidence="1 2">
    <name type="scientific">Caballeronia choica</name>
    <dbReference type="NCBI Taxonomy" id="326476"/>
    <lineage>
        <taxon>Bacteria</taxon>
        <taxon>Pseudomonadati</taxon>
        <taxon>Pseudomonadota</taxon>
        <taxon>Betaproteobacteria</taxon>
        <taxon>Burkholderiales</taxon>
        <taxon>Burkholderiaceae</taxon>
        <taxon>Caballeronia</taxon>
    </lineage>
</organism>
<dbReference type="Proteomes" id="UP000054770">
    <property type="component" value="Unassembled WGS sequence"/>
</dbReference>
<keyword evidence="2" id="KW-1185">Reference proteome</keyword>
<evidence type="ECO:0000313" key="1">
    <source>
        <dbReference type="EMBL" id="SAL84128.1"/>
    </source>
</evidence>
<accession>A0A158KSL8</accession>
<comment type="caution">
    <text evidence="1">The sequence shown here is derived from an EMBL/GenBank/DDBJ whole genome shotgun (WGS) entry which is preliminary data.</text>
</comment>
<name>A0A158KSL8_9BURK</name>
<proteinExistence type="predicted"/>
<protein>
    <submittedName>
        <fullName evidence="1">Uncharacterized protein</fullName>
    </submittedName>
</protein>
<sequence>MDPMAFSLSIILSKALESEREAVLAALREGMVWINLKLSNTIIV</sequence>
<evidence type="ECO:0000313" key="2">
    <source>
        <dbReference type="Proteomes" id="UP000054770"/>
    </source>
</evidence>
<gene>
    <name evidence="1" type="ORF">AWB68_07177</name>
</gene>
<reference evidence="1" key="1">
    <citation type="submission" date="2016-01" db="EMBL/GenBank/DDBJ databases">
        <authorList>
            <person name="Peeters C."/>
        </authorList>
    </citation>
    <scope>NUCLEOTIDE SEQUENCE [LARGE SCALE GENOMIC DNA]</scope>
    <source>
        <strain evidence="1">LMG 22940</strain>
    </source>
</reference>